<dbReference type="EMBL" id="FOLL01000006">
    <property type="protein sequence ID" value="SFC20824.1"/>
    <property type="molecule type" value="Genomic_DNA"/>
</dbReference>
<dbReference type="PANTHER" id="PTHR30246:SF1">
    <property type="entry name" value="2-DEHYDRO-3-DEOXY-6-PHOSPHOGALACTONATE ALDOLASE-RELATED"/>
    <property type="match status" value="1"/>
</dbReference>
<dbReference type="Gene3D" id="3.20.20.70">
    <property type="entry name" value="Aldolase class I"/>
    <property type="match status" value="1"/>
</dbReference>
<reference evidence="6 7" key="1">
    <citation type="submission" date="2016-10" db="EMBL/GenBank/DDBJ databases">
        <authorList>
            <person name="de Groot N.N."/>
        </authorList>
    </citation>
    <scope>NUCLEOTIDE SEQUENCE [LARGE SCALE GENOMIC DNA]</scope>
    <source>
        <strain evidence="6 7">DSM 22900</strain>
    </source>
</reference>
<dbReference type="RefSeq" id="WP_090973163.1">
    <property type="nucleotide sequence ID" value="NZ_FOLL01000006.1"/>
</dbReference>
<protein>
    <submittedName>
        <fullName evidence="6">2-dehydro-3-deoxyphosphogluconate aldolase / (4S)-4-hydroxy-2-oxoglutarate aldolase</fullName>
    </submittedName>
</protein>
<name>A0A1I1HA33_9SPHI</name>
<gene>
    <name evidence="6" type="ORF">SAMN05421747_10686</name>
</gene>
<evidence type="ECO:0000256" key="1">
    <source>
        <dbReference type="ARBA" id="ARBA00004761"/>
    </source>
</evidence>
<accession>A0A1I1HA33</accession>
<dbReference type="STRING" id="623281.SAMN05421747_10686"/>
<evidence type="ECO:0000313" key="7">
    <source>
        <dbReference type="Proteomes" id="UP000199577"/>
    </source>
</evidence>
<dbReference type="CDD" id="cd00452">
    <property type="entry name" value="KDPG_aldolase"/>
    <property type="match status" value="1"/>
</dbReference>
<organism evidence="6 7">
    <name type="scientific">Parapedobacter composti</name>
    <dbReference type="NCBI Taxonomy" id="623281"/>
    <lineage>
        <taxon>Bacteria</taxon>
        <taxon>Pseudomonadati</taxon>
        <taxon>Bacteroidota</taxon>
        <taxon>Sphingobacteriia</taxon>
        <taxon>Sphingobacteriales</taxon>
        <taxon>Sphingobacteriaceae</taxon>
        <taxon>Parapedobacter</taxon>
    </lineage>
</organism>
<evidence type="ECO:0000256" key="4">
    <source>
        <dbReference type="ARBA" id="ARBA00023239"/>
    </source>
</evidence>
<dbReference type="InterPro" id="IPR000887">
    <property type="entry name" value="Aldlse_KDPG_KHG"/>
</dbReference>
<sequence length="208" mass="21640">MAAFAQLTKHGIIVIIRGLHPDDAPDVAEALYAGGIRLLEITMNSEAPLTAIRAVADVMAGRMVIGAGTVLNARMVEEAVTAGAEFVLSPIVCEEVIQTARQLGVVAVPGAYTPTEVYRAHQAGADIVKIFPATSPGYIRDIAGPLPQVPLLPTGGINLQNICDYKAAGAVGFGIGSALVDTKKAITPQYLAEITAKARQFVEAIAVP</sequence>
<evidence type="ECO:0000256" key="3">
    <source>
        <dbReference type="ARBA" id="ARBA00011233"/>
    </source>
</evidence>
<evidence type="ECO:0000256" key="5">
    <source>
        <dbReference type="ARBA" id="ARBA00023277"/>
    </source>
</evidence>
<keyword evidence="7" id="KW-1185">Reference proteome</keyword>
<dbReference type="PANTHER" id="PTHR30246">
    <property type="entry name" value="2-KETO-3-DEOXY-6-PHOSPHOGLUCONATE ALDOLASE"/>
    <property type="match status" value="1"/>
</dbReference>
<evidence type="ECO:0000313" key="6">
    <source>
        <dbReference type="EMBL" id="SFC20824.1"/>
    </source>
</evidence>
<dbReference type="OrthoDB" id="9802667at2"/>
<comment type="similarity">
    <text evidence="2">Belongs to the KHG/KDPG aldolase family.</text>
</comment>
<dbReference type="SUPFAM" id="SSF51569">
    <property type="entry name" value="Aldolase"/>
    <property type="match status" value="1"/>
</dbReference>
<comment type="subunit">
    <text evidence="3">Homotrimer.</text>
</comment>
<dbReference type="Pfam" id="PF01081">
    <property type="entry name" value="Aldolase"/>
    <property type="match status" value="1"/>
</dbReference>
<proteinExistence type="inferred from homology"/>
<dbReference type="GO" id="GO:0016829">
    <property type="term" value="F:lyase activity"/>
    <property type="evidence" value="ECO:0007669"/>
    <property type="project" value="UniProtKB-KW"/>
</dbReference>
<dbReference type="AlphaFoldDB" id="A0A1I1HA33"/>
<dbReference type="NCBIfam" id="TIGR01182">
    <property type="entry name" value="eda"/>
    <property type="match status" value="1"/>
</dbReference>
<keyword evidence="4" id="KW-0456">Lyase</keyword>
<dbReference type="Proteomes" id="UP000199577">
    <property type="component" value="Unassembled WGS sequence"/>
</dbReference>
<evidence type="ECO:0000256" key="2">
    <source>
        <dbReference type="ARBA" id="ARBA00006906"/>
    </source>
</evidence>
<keyword evidence="5" id="KW-0119">Carbohydrate metabolism</keyword>
<dbReference type="InterPro" id="IPR013785">
    <property type="entry name" value="Aldolase_TIM"/>
</dbReference>
<comment type="pathway">
    <text evidence="1">Carbohydrate acid metabolism.</text>
</comment>